<feature type="region of interest" description="Disordered" evidence="10">
    <location>
        <begin position="105"/>
        <end position="132"/>
    </location>
</feature>
<keyword evidence="9" id="KW-0999">Mitochondrion inner membrane</keyword>
<evidence type="ECO:0000256" key="10">
    <source>
        <dbReference type="SAM" id="MobiDB-lite"/>
    </source>
</evidence>
<evidence type="ECO:0000256" key="9">
    <source>
        <dbReference type="RuleBase" id="RU367056"/>
    </source>
</evidence>
<evidence type="ECO:0000313" key="12">
    <source>
        <dbReference type="EMBL" id="CDZ98597.1"/>
    </source>
</evidence>
<dbReference type="AlphaFoldDB" id="A0A0F7SNC2"/>
<reference evidence="12" key="1">
    <citation type="submission" date="2014-08" db="EMBL/GenBank/DDBJ databases">
        <authorList>
            <person name="Sharma Rahul"/>
            <person name="Thines Marco"/>
        </authorList>
    </citation>
    <scope>NUCLEOTIDE SEQUENCE</scope>
</reference>
<evidence type="ECO:0000256" key="3">
    <source>
        <dbReference type="ARBA" id="ARBA00007035"/>
    </source>
</evidence>
<keyword evidence="7 9" id="KW-0496">Mitochondrion</keyword>
<evidence type="ECO:0000256" key="2">
    <source>
        <dbReference type="ARBA" id="ARBA00004304"/>
    </source>
</evidence>
<dbReference type="PANTHER" id="PTHR15642">
    <property type="entry name" value="CYTOCHROME C OXIDASE ASSEMBLY FACTOR 3, MITOCHONDRIAL"/>
    <property type="match status" value="1"/>
</dbReference>
<keyword evidence="6 9" id="KW-1133">Transmembrane helix</keyword>
<dbReference type="PANTHER" id="PTHR15642:SF3">
    <property type="entry name" value="CYTOCHROME C OXIDASE ASSEMBLY FACTOR 3 HOMOLOG, MITOCHONDRIAL"/>
    <property type="match status" value="1"/>
</dbReference>
<protein>
    <recommendedName>
        <fullName evidence="9">Cytochrome c oxidase assembly factor 3</fullName>
    </recommendedName>
</protein>
<keyword evidence="5 9" id="KW-0812">Transmembrane</keyword>
<dbReference type="InterPro" id="IPR018628">
    <property type="entry name" value="Coa3_CC"/>
</dbReference>
<evidence type="ECO:0000256" key="8">
    <source>
        <dbReference type="ARBA" id="ARBA00023136"/>
    </source>
</evidence>
<comment type="subunit">
    <text evidence="4 9">Component of 250-400 kDa complexes called cytochrome oxidase assembly intermediates or COA complexes.</text>
</comment>
<evidence type="ECO:0000256" key="6">
    <source>
        <dbReference type="ARBA" id="ARBA00022989"/>
    </source>
</evidence>
<comment type="function">
    <text evidence="1 9">Required for assembly of cytochrome c oxidase (complex IV).</text>
</comment>
<dbReference type="EMBL" id="LN483345">
    <property type="protein sequence ID" value="CDZ98597.1"/>
    <property type="molecule type" value="Genomic_DNA"/>
</dbReference>
<dbReference type="Pfam" id="PF09813">
    <property type="entry name" value="Coa3_cc"/>
    <property type="match status" value="1"/>
</dbReference>
<feature type="transmembrane region" description="Helical" evidence="9">
    <location>
        <begin position="34"/>
        <end position="56"/>
    </location>
</feature>
<evidence type="ECO:0000256" key="5">
    <source>
        <dbReference type="ARBA" id="ARBA00022692"/>
    </source>
</evidence>
<organism evidence="12">
    <name type="scientific">Phaffia rhodozyma</name>
    <name type="common">Yeast</name>
    <name type="synonym">Xanthophyllomyces dendrorhous</name>
    <dbReference type="NCBI Taxonomy" id="264483"/>
    <lineage>
        <taxon>Eukaryota</taxon>
        <taxon>Fungi</taxon>
        <taxon>Dikarya</taxon>
        <taxon>Basidiomycota</taxon>
        <taxon>Agaricomycotina</taxon>
        <taxon>Tremellomycetes</taxon>
        <taxon>Cystofilobasidiales</taxon>
        <taxon>Mrakiaceae</taxon>
        <taxon>Phaffia</taxon>
    </lineage>
</organism>
<evidence type="ECO:0000256" key="7">
    <source>
        <dbReference type="ARBA" id="ARBA00023128"/>
    </source>
</evidence>
<evidence type="ECO:0000259" key="11">
    <source>
        <dbReference type="Pfam" id="PF09813"/>
    </source>
</evidence>
<feature type="domain" description="Cytochrome c oxidase assembly factor 3 mitochondrial coiled-coil" evidence="11">
    <location>
        <begin position="28"/>
        <end position="71"/>
    </location>
</feature>
<dbReference type="GO" id="GO:0033617">
    <property type="term" value="P:mitochondrial respiratory chain complex IV assembly"/>
    <property type="evidence" value="ECO:0007669"/>
    <property type="project" value="UniProtKB-UniRule"/>
</dbReference>
<evidence type="ECO:0000256" key="4">
    <source>
        <dbReference type="ARBA" id="ARBA00011351"/>
    </source>
</evidence>
<dbReference type="InterPro" id="IPR041752">
    <property type="entry name" value="Coa3"/>
</dbReference>
<dbReference type="GO" id="GO:0005743">
    <property type="term" value="C:mitochondrial inner membrane"/>
    <property type="evidence" value="ECO:0007669"/>
    <property type="project" value="UniProtKB-UniRule"/>
</dbReference>
<feature type="region of interest" description="Disordered" evidence="10">
    <location>
        <begin position="163"/>
        <end position="186"/>
    </location>
</feature>
<comment type="similarity">
    <text evidence="3 9">Belongs to the COA3 family.</text>
</comment>
<comment type="subcellular location">
    <subcellularLocation>
        <location evidence="2">Mitochondrion membrane</location>
        <topology evidence="2">Single-pass membrane protein</topology>
    </subcellularLocation>
</comment>
<evidence type="ECO:0000256" key="1">
    <source>
        <dbReference type="ARBA" id="ARBA00003064"/>
    </source>
</evidence>
<sequence length="186" mass="19933">MSMGQESYSVREAAKTYFPDGYTMSMAMRRARRAYFWGNVRGMIATFAFGGAIFYYSIKAVSQDDFEDLTDLIPSAEIRAKIPSLEDQTAAKKASRLAASSTTDSILPSTFSSSSSSSTSSASPSSSSSPILASTATTDWTSFGVASKLMYYWPRGEGLVKGAPALDNLGKMGDRRGTGWADAGRV</sequence>
<keyword evidence="8 9" id="KW-0472">Membrane</keyword>
<proteinExistence type="inferred from homology"/>
<name>A0A0F7SNC2_PHARH</name>
<accession>A0A0F7SNC2</accession>